<keyword evidence="3" id="KW-0067">ATP-binding</keyword>
<dbReference type="PANTHER" id="PTHR11587">
    <property type="entry name" value="ARGININOSUCCINATE SYNTHASE"/>
    <property type="match status" value="1"/>
</dbReference>
<dbReference type="EMBL" id="WNHJ01000062">
    <property type="protein sequence ID" value="MTV63805.1"/>
    <property type="molecule type" value="Genomic_DNA"/>
</dbReference>
<feature type="domain" description="Arginosuccinate synthase-like N-terminal" evidence="4">
    <location>
        <begin position="22"/>
        <end position="152"/>
    </location>
</feature>
<dbReference type="GO" id="GO:0000053">
    <property type="term" value="P:argininosuccinate metabolic process"/>
    <property type="evidence" value="ECO:0007669"/>
    <property type="project" value="TreeGrafter"/>
</dbReference>
<evidence type="ECO:0000313" key="6">
    <source>
        <dbReference type="Proteomes" id="UP000474228"/>
    </source>
</evidence>
<comment type="caution">
    <text evidence="5">The sequence shown here is derived from an EMBL/GenBank/DDBJ whole genome shotgun (WGS) entry which is preliminary data.</text>
</comment>
<dbReference type="GO" id="GO:0005524">
    <property type="term" value="F:ATP binding"/>
    <property type="evidence" value="ECO:0007669"/>
    <property type="project" value="UniProtKB-KW"/>
</dbReference>
<dbReference type="GO" id="GO:0006526">
    <property type="term" value="P:L-arginine biosynthetic process"/>
    <property type="evidence" value="ECO:0007669"/>
    <property type="project" value="InterPro"/>
</dbReference>
<dbReference type="InterPro" id="IPR018223">
    <property type="entry name" value="Arginosuc_synth_CS"/>
</dbReference>
<dbReference type="InterPro" id="IPR001518">
    <property type="entry name" value="Arginosuc_synth"/>
</dbReference>
<dbReference type="GO" id="GO:0005737">
    <property type="term" value="C:cytoplasm"/>
    <property type="evidence" value="ECO:0007669"/>
    <property type="project" value="TreeGrafter"/>
</dbReference>
<evidence type="ECO:0000313" key="5">
    <source>
        <dbReference type="EMBL" id="MTV63805.1"/>
    </source>
</evidence>
<dbReference type="GO" id="GO:0004055">
    <property type="term" value="F:argininosuccinate synthase activity"/>
    <property type="evidence" value="ECO:0007669"/>
    <property type="project" value="InterPro"/>
</dbReference>
<evidence type="ECO:0000256" key="1">
    <source>
        <dbReference type="ARBA" id="ARBA00022598"/>
    </source>
</evidence>
<organism evidence="5 6">
    <name type="scientific">Streptococcus pneumoniae</name>
    <dbReference type="NCBI Taxonomy" id="1313"/>
    <lineage>
        <taxon>Bacteria</taxon>
        <taxon>Bacillati</taxon>
        <taxon>Bacillota</taxon>
        <taxon>Bacilli</taxon>
        <taxon>Lactobacillales</taxon>
        <taxon>Streptococcaceae</taxon>
        <taxon>Streptococcus</taxon>
    </lineage>
</organism>
<evidence type="ECO:0000259" key="4">
    <source>
        <dbReference type="Pfam" id="PF00764"/>
    </source>
</evidence>
<dbReference type="PANTHER" id="PTHR11587:SF2">
    <property type="entry name" value="ARGININOSUCCINATE SYNTHASE"/>
    <property type="match status" value="1"/>
</dbReference>
<gene>
    <name evidence="5" type="ORF">GM539_10545</name>
</gene>
<keyword evidence="1" id="KW-0436">Ligase</keyword>
<dbReference type="SUPFAM" id="SSF52402">
    <property type="entry name" value="Adenine nucleotide alpha hydrolases-like"/>
    <property type="match status" value="1"/>
</dbReference>
<dbReference type="AlphaFoldDB" id="A0A6I3TJQ7"/>
<evidence type="ECO:0000256" key="3">
    <source>
        <dbReference type="ARBA" id="ARBA00022840"/>
    </source>
</evidence>
<keyword evidence="2" id="KW-0547">Nucleotide-binding</keyword>
<dbReference type="PROSITE" id="PS00564">
    <property type="entry name" value="ARGININOSUCCIN_SYN_1"/>
    <property type="match status" value="1"/>
</dbReference>
<dbReference type="InterPro" id="IPR048267">
    <property type="entry name" value="Arginosuc_syn_N"/>
</dbReference>
<dbReference type="Gene3D" id="3.40.50.620">
    <property type="entry name" value="HUPs"/>
    <property type="match status" value="1"/>
</dbReference>
<dbReference type="Pfam" id="PF00764">
    <property type="entry name" value="Arginosuc_synth"/>
    <property type="match status" value="1"/>
</dbReference>
<dbReference type="InterPro" id="IPR014729">
    <property type="entry name" value="Rossmann-like_a/b/a_fold"/>
</dbReference>
<dbReference type="Proteomes" id="UP000474228">
    <property type="component" value="Unassembled WGS sequence"/>
</dbReference>
<sequence length="156" mass="17340">MRMPLKHPLKNRKKEKNMSKEKVILAYSGGLDTSVAITWLKKDYDVVSVCMDVGEGKDLDFIHDKALKVGAVESYVIDVKDEFATDYVLVALQSHAYYEQKYPLVSALSRPLISKKLVEIAHQIGATTIAHGCTGKGNDQVEYQIAVAKKANEAKK</sequence>
<evidence type="ECO:0000256" key="2">
    <source>
        <dbReference type="ARBA" id="ARBA00022741"/>
    </source>
</evidence>
<accession>A0A6I3TJQ7</accession>
<dbReference type="GO" id="GO:0000050">
    <property type="term" value="P:urea cycle"/>
    <property type="evidence" value="ECO:0007669"/>
    <property type="project" value="TreeGrafter"/>
</dbReference>
<reference evidence="5 6" key="1">
    <citation type="submission" date="2019-11" db="EMBL/GenBank/DDBJ databases">
        <title>Growth characteristics of pneumococcus vary with the chemical composition of the capsule and with environmental conditions.</title>
        <authorList>
            <person name="Tothpal A."/>
            <person name="Desobry K."/>
            <person name="Joshi S."/>
            <person name="Wyllie A.L."/>
            <person name="Weinberger D.M."/>
        </authorList>
    </citation>
    <scope>NUCLEOTIDE SEQUENCE [LARGE SCALE GENOMIC DNA]</scope>
    <source>
        <strain evidence="6">pnumococcus22F</strain>
    </source>
</reference>
<protein>
    <submittedName>
        <fullName evidence="5">Argininosuccinate synthase</fullName>
    </submittedName>
</protein>
<proteinExistence type="predicted"/>
<name>A0A6I3TJQ7_STREE</name>